<evidence type="ECO:0000256" key="1">
    <source>
        <dbReference type="ARBA" id="ARBA00022737"/>
    </source>
</evidence>
<dbReference type="InterPro" id="IPR002110">
    <property type="entry name" value="Ankyrin_rpt"/>
</dbReference>
<protein>
    <submittedName>
        <fullName evidence="5">Uncharacterized protein</fullName>
    </submittedName>
</protein>
<feature type="repeat" description="ANK" evidence="3">
    <location>
        <begin position="111"/>
        <end position="135"/>
    </location>
</feature>
<reference evidence="5" key="1">
    <citation type="submission" date="2015-04" db="EMBL/GenBank/DDBJ databases">
        <title>The genome sequence of the plant pathogenic Rhizarian Plasmodiophora brassicae reveals insights in its biotrophic life cycle and the origin of chitin synthesis.</title>
        <authorList>
            <person name="Schwelm A."/>
            <person name="Fogelqvist J."/>
            <person name="Knaust A."/>
            <person name="Julke S."/>
            <person name="Lilja T."/>
            <person name="Dhandapani V."/>
            <person name="Bonilla-Rosso G."/>
            <person name="Karlsson M."/>
            <person name="Shevchenko A."/>
            <person name="Choi S.R."/>
            <person name="Kim H.G."/>
            <person name="Park J.Y."/>
            <person name="Lim Y.P."/>
            <person name="Ludwig-Muller J."/>
            <person name="Dixelius C."/>
        </authorList>
    </citation>
    <scope>NUCLEOTIDE SEQUENCE</scope>
    <source>
        <tissue evidence="5">Potato root galls</tissue>
    </source>
</reference>
<name>A0A0H5QQM6_9EUKA</name>
<proteinExistence type="predicted"/>
<evidence type="ECO:0000256" key="2">
    <source>
        <dbReference type="ARBA" id="ARBA00023043"/>
    </source>
</evidence>
<dbReference type="PROSITE" id="PS50297">
    <property type="entry name" value="ANK_REP_REGION"/>
    <property type="match status" value="1"/>
</dbReference>
<evidence type="ECO:0000313" key="5">
    <source>
        <dbReference type="EMBL" id="CRZ03771.1"/>
    </source>
</evidence>
<dbReference type="AlphaFoldDB" id="A0A0H5QQM6"/>
<feature type="region of interest" description="Disordered" evidence="4">
    <location>
        <begin position="49"/>
        <end position="73"/>
    </location>
</feature>
<dbReference type="Gene3D" id="1.25.40.20">
    <property type="entry name" value="Ankyrin repeat-containing domain"/>
    <property type="match status" value="1"/>
</dbReference>
<dbReference type="SUPFAM" id="SSF48403">
    <property type="entry name" value="Ankyrin repeat"/>
    <property type="match status" value="1"/>
</dbReference>
<evidence type="ECO:0000256" key="3">
    <source>
        <dbReference type="PROSITE-ProRule" id="PRU00023"/>
    </source>
</evidence>
<dbReference type="EMBL" id="HACM01003329">
    <property type="protein sequence ID" value="CRZ03771.1"/>
    <property type="molecule type" value="Transcribed_RNA"/>
</dbReference>
<dbReference type="PANTHER" id="PTHR24198:SF165">
    <property type="entry name" value="ANKYRIN REPEAT-CONTAINING PROTEIN-RELATED"/>
    <property type="match status" value="1"/>
</dbReference>
<dbReference type="PROSITE" id="PS50088">
    <property type="entry name" value="ANK_REPEAT"/>
    <property type="match status" value="1"/>
</dbReference>
<feature type="non-terminal residue" evidence="5">
    <location>
        <position position="200"/>
    </location>
</feature>
<keyword evidence="1" id="KW-0677">Repeat</keyword>
<evidence type="ECO:0000256" key="4">
    <source>
        <dbReference type="SAM" id="MobiDB-lite"/>
    </source>
</evidence>
<dbReference type="PANTHER" id="PTHR24198">
    <property type="entry name" value="ANKYRIN REPEAT AND PROTEIN KINASE DOMAIN-CONTAINING PROTEIN"/>
    <property type="match status" value="1"/>
</dbReference>
<organism evidence="5">
    <name type="scientific">Spongospora subterranea</name>
    <dbReference type="NCBI Taxonomy" id="70186"/>
    <lineage>
        <taxon>Eukaryota</taxon>
        <taxon>Sar</taxon>
        <taxon>Rhizaria</taxon>
        <taxon>Endomyxa</taxon>
        <taxon>Phytomyxea</taxon>
        <taxon>Plasmodiophorida</taxon>
        <taxon>Plasmodiophoridae</taxon>
        <taxon>Spongospora</taxon>
    </lineage>
</organism>
<feature type="compositionally biased region" description="Polar residues" evidence="4">
    <location>
        <begin position="54"/>
        <end position="70"/>
    </location>
</feature>
<dbReference type="SMART" id="SM00248">
    <property type="entry name" value="ANK"/>
    <property type="match status" value="2"/>
</dbReference>
<dbReference type="Pfam" id="PF12796">
    <property type="entry name" value="Ank_2"/>
    <property type="match status" value="1"/>
</dbReference>
<accession>A0A0H5QQM6</accession>
<keyword evidence="2 3" id="KW-0040">ANK repeat</keyword>
<sequence>MRWDMLNLGKFRQISSKFKKGSMQSSLSEGALHDDICASLPLLETSGFGKKNIPSETKSAVSPRSPSTMNKQHRSDGICPIHLLAEFGESSEQLHRELQKDPGCANLATKLGWTAIHFASWRGRVDLMRVLVEIGKADITVCDKFGWTPLHCCAQNGHVEACRYLINQCGSDPSILMPQIETLPVNIQIFLRKITKTAIN</sequence>
<dbReference type="InterPro" id="IPR036770">
    <property type="entry name" value="Ankyrin_rpt-contain_sf"/>
</dbReference>